<sequence>MSFVSNILSSWAKDEDDELWEVYHKLYGPALELSFTFPSWRRSRLPLTLLIFGYYAIIFPFHIALLSVSIDCVRDDFNMASMEFHFWMIFMFSSISILLMNSNRQSMMKLHRTLTIGVGKYKAGRIYNEDYPVMLERKKPKQTIKFLFLPGLVMVLAGLTLLIPYVKNMDGTVEYNHRGANMKLPIAACYPFPTHEGITYLLAVAGQFMAAGGLALVIATLDLLLFRMTQSVIFEYEVLIYALQTMSSRAKKLYRITYPNSNIKEVRTKDEAFQRCIGECIRDCIVHHHDIIKIVKEYMNLVKWPGLLAYGFGTGVIGLSLVNILSAKEAGNYENIILFMLLMIAEVLNMFMISSFGEAITTESKVLREQLYFIDWPKLDTQNRKMMLNFQVGINNPVILKVGGIVNVTLDTFSSIMNTSYSFFNLVNAQ</sequence>
<dbReference type="GO" id="GO:0007165">
    <property type="term" value="P:signal transduction"/>
    <property type="evidence" value="ECO:0007669"/>
    <property type="project" value="UniProtKB-KW"/>
</dbReference>
<dbReference type="Pfam" id="PF02949">
    <property type="entry name" value="7tm_6"/>
    <property type="match status" value="1"/>
</dbReference>
<keyword evidence="4 10" id="KW-0812">Transmembrane</keyword>
<evidence type="ECO:0000256" key="6">
    <source>
        <dbReference type="ARBA" id="ARBA00022989"/>
    </source>
</evidence>
<dbReference type="GO" id="GO:0005549">
    <property type="term" value="F:odorant binding"/>
    <property type="evidence" value="ECO:0007669"/>
    <property type="project" value="InterPro"/>
</dbReference>
<organism evidence="11">
    <name type="scientific">Adelphocoris lineolatus</name>
    <name type="common">Alfalfa plant bug</name>
    <dbReference type="NCBI Taxonomy" id="236346"/>
    <lineage>
        <taxon>Eukaryota</taxon>
        <taxon>Metazoa</taxon>
        <taxon>Ecdysozoa</taxon>
        <taxon>Arthropoda</taxon>
        <taxon>Hexapoda</taxon>
        <taxon>Insecta</taxon>
        <taxon>Pterygota</taxon>
        <taxon>Neoptera</taxon>
        <taxon>Paraneoptera</taxon>
        <taxon>Hemiptera</taxon>
        <taxon>Heteroptera</taxon>
        <taxon>Panheteroptera</taxon>
        <taxon>Cimicomorpha</taxon>
        <taxon>Miridae</taxon>
        <taxon>Mirini</taxon>
        <taxon>Adelphocoris</taxon>
    </lineage>
</organism>
<dbReference type="PANTHER" id="PTHR21137:SF35">
    <property type="entry name" value="ODORANT RECEPTOR 19A-RELATED"/>
    <property type="match status" value="1"/>
</dbReference>
<keyword evidence="3 10" id="KW-0716">Sensory transduction</keyword>
<dbReference type="InterPro" id="IPR004117">
    <property type="entry name" value="7tm6_olfct_rcpt"/>
</dbReference>
<evidence type="ECO:0000256" key="10">
    <source>
        <dbReference type="RuleBase" id="RU351113"/>
    </source>
</evidence>
<accession>A0A2I4PH69</accession>
<evidence type="ECO:0000256" key="2">
    <source>
        <dbReference type="ARBA" id="ARBA00022475"/>
    </source>
</evidence>
<keyword evidence="6 10" id="KW-1133">Transmembrane helix</keyword>
<keyword evidence="7 10" id="KW-0472">Membrane</keyword>
<keyword evidence="9 10" id="KW-0807">Transducer</keyword>
<proteinExistence type="evidence at transcript level"/>
<name>A0A2I4PH69_ADELI</name>
<dbReference type="GO" id="GO:0005886">
    <property type="term" value="C:plasma membrane"/>
    <property type="evidence" value="ECO:0007669"/>
    <property type="project" value="UniProtKB-SubCell"/>
</dbReference>
<reference evidence="11" key="1">
    <citation type="submission" date="2016-01" db="EMBL/GenBank/DDBJ databases">
        <title>Candidate chemosensory genes identified in Adelphocoris lineolatus (Goeze) (Hemiptera: Miridae) by antennal transcriptome analysis.</title>
        <authorList>
            <person name="Xiao Y."/>
        </authorList>
    </citation>
    <scope>NUCLEOTIDE SEQUENCE</scope>
</reference>
<evidence type="ECO:0000313" key="11">
    <source>
        <dbReference type="EMBL" id="APZ81490.1"/>
    </source>
</evidence>
<protein>
    <recommendedName>
        <fullName evidence="10">Odorant receptor</fullName>
    </recommendedName>
</protein>
<dbReference type="EMBL" id="KU523668">
    <property type="protein sequence ID" value="APZ81490.1"/>
    <property type="molecule type" value="mRNA"/>
</dbReference>
<dbReference type="PANTHER" id="PTHR21137">
    <property type="entry name" value="ODORANT RECEPTOR"/>
    <property type="match status" value="1"/>
</dbReference>
<feature type="transmembrane region" description="Helical" evidence="10">
    <location>
        <begin position="200"/>
        <end position="226"/>
    </location>
</feature>
<dbReference type="GO" id="GO:0004984">
    <property type="term" value="F:olfactory receptor activity"/>
    <property type="evidence" value="ECO:0007669"/>
    <property type="project" value="InterPro"/>
</dbReference>
<evidence type="ECO:0000256" key="1">
    <source>
        <dbReference type="ARBA" id="ARBA00004651"/>
    </source>
</evidence>
<evidence type="ECO:0000256" key="5">
    <source>
        <dbReference type="ARBA" id="ARBA00022725"/>
    </source>
</evidence>
<evidence type="ECO:0000256" key="7">
    <source>
        <dbReference type="ARBA" id="ARBA00023136"/>
    </source>
</evidence>
<evidence type="ECO:0000256" key="4">
    <source>
        <dbReference type="ARBA" id="ARBA00022692"/>
    </source>
</evidence>
<comment type="subcellular location">
    <subcellularLocation>
        <location evidence="1 10">Cell membrane</location>
        <topology evidence="1 10">Multi-pass membrane protein</topology>
    </subcellularLocation>
</comment>
<comment type="caution">
    <text evidence="10">Lacks conserved residue(s) required for the propagation of feature annotation.</text>
</comment>
<feature type="transmembrane region" description="Helical" evidence="10">
    <location>
        <begin position="146"/>
        <end position="166"/>
    </location>
</feature>
<evidence type="ECO:0000256" key="3">
    <source>
        <dbReference type="ARBA" id="ARBA00022606"/>
    </source>
</evidence>
<comment type="similarity">
    <text evidence="10">Belongs to the insect chemoreceptor superfamily. Heteromeric odorant receptor channel (TC 1.A.69) family.</text>
</comment>
<feature type="transmembrane region" description="Helical" evidence="10">
    <location>
        <begin position="337"/>
        <end position="360"/>
    </location>
</feature>
<feature type="transmembrane region" description="Helical" evidence="10">
    <location>
        <begin position="307"/>
        <end position="325"/>
    </location>
</feature>
<evidence type="ECO:0000256" key="8">
    <source>
        <dbReference type="ARBA" id="ARBA00023170"/>
    </source>
</evidence>
<keyword evidence="8 10" id="KW-0675">Receptor</keyword>
<feature type="transmembrane region" description="Helical" evidence="10">
    <location>
        <begin position="84"/>
        <end position="102"/>
    </location>
</feature>
<feature type="transmembrane region" description="Helical" evidence="10">
    <location>
        <begin position="45"/>
        <end position="64"/>
    </location>
</feature>
<dbReference type="AlphaFoldDB" id="A0A2I4PH69"/>
<keyword evidence="2" id="KW-1003">Cell membrane</keyword>
<evidence type="ECO:0000256" key="9">
    <source>
        <dbReference type="ARBA" id="ARBA00023224"/>
    </source>
</evidence>
<keyword evidence="5 10" id="KW-0552">Olfaction</keyword>